<dbReference type="PANTHER" id="PTHR15822">
    <property type="entry name" value="TRAF AND TNF RECEPTOR-ASSOCIATED PROTEIN"/>
    <property type="match status" value="1"/>
</dbReference>
<dbReference type="Proteomes" id="UP001056384">
    <property type="component" value="Chromosome 1"/>
</dbReference>
<dbReference type="GO" id="GO:0005634">
    <property type="term" value="C:nucleus"/>
    <property type="evidence" value="ECO:0007669"/>
    <property type="project" value="UniProtKB-SubCell"/>
</dbReference>
<evidence type="ECO:0000256" key="9">
    <source>
        <dbReference type="ARBA" id="ARBA00023204"/>
    </source>
</evidence>
<evidence type="ECO:0000313" key="12">
    <source>
        <dbReference type="Proteomes" id="UP001056384"/>
    </source>
</evidence>
<dbReference type="SUPFAM" id="SSF56219">
    <property type="entry name" value="DNase I-like"/>
    <property type="match status" value="1"/>
</dbReference>
<comment type="cofactor">
    <cofactor evidence="2">
        <name>Mg(2+)</name>
        <dbReference type="ChEBI" id="CHEBI:18420"/>
    </cofactor>
</comment>
<dbReference type="EMBL" id="CP099418">
    <property type="protein sequence ID" value="USW48697.1"/>
    <property type="molecule type" value="Genomic_DNA"/>
</dbReference>
<keyword evidence="4" id="KW-0540">Nuclease</keyword>
<proteinExistence type="predicted"/>
<dbReference type="PANTHER" id="PTHR15822:SF4">
    <property type="entry name" value="TYROSYL-DNA PHOSPHODIESTERASE 2"/>
    <property type="match status" value="1"/>
</dbReference>
<evidence type="ECO:0000256" key="4">
    <source>
        <dbReference type="ARBA" id="ARBA00022722"/>
    </source>
</evidence>
<dbReference type="GO" id="GO:0046872">
    <property type="term" value="F:metal ion binding"/>
    <property type="evidence" value="ECO:0007669"/>
    <property type="project" value="UniProtKB-KW"/>
</dbReference>
<dbReference type="GO" id="GO:0070260">
    <property type="term" value="F:5'-tyrosyl-DNA phosphodiesterase activity"/>
    <property type="evidence" value="ECO:0007669"/>
    <property type="project" value="TreeGrafter"/>
</dbReference>
<dbReference type="GO" id="GO:0004519">
    <property type="term" value="F:endonuclease activity"/>
    <property type="evidence" value="ECO:0007669"/>
    <property type="project" value="UniProtKB-KW"/>
</dbReference>
<keyword evidence="11" id="KW-0255">Endonuclease</keyword>
<evidence type="ECO:0000256" key="2">
    <source>
        <dbReference type="ARBA" id="ARBA00001946"/>
    </source>
</evidence>
<keyword evidence="6" id="KW-0227">DNA damage</keyword>
<dbReference type="InterPro" id="IPR051547">
    <property type="entry name" value="TDP2-like"/>
</dbReference>
<sequence>MDALVQQSIKEVESKKRSSIPWQFDEPWKQSYYAYDGKKWVAKDAGQAHSTVSDKITKLALCSWNIDFMLPFPDSRMKAALTYLQERTTGAEESATAIYLQECVASDIQLIADQPWIQQNFCLSDIGISSWQSDHYGTVTLLDNRLPITSAFRVHYSETRMERDVLITDILLQNRSIRLCNSHLESMAFEPPRRIPQMKLIASYMHSSSVDAAIVAGDFNAIQPFDRTLHSDNNLSDAYIELGGKENDPNGHTWGQQAATVQRERDLARSFERFGRDVLVPDEEEGEFIKNLGFEKAWVTDHLGVEAVFEVQAGEATTAEKL</sequence>
<name>A0A9Q9AGH8_9PEZI</name>
<keyword evidence="12" id="KW-1185">Reference proteome</keyword>
<dbReference type="GO" id="GO:0005737">
    <property type="term" value="C:cytoplasm"/>
    <property type="evidence" value="ECO:0007669"/>
    <property type="project" value="TreeGrafter"/>
</dbReference>
<evidence type="ECO:0000256" key="7">
    <source>
        <dbReference type="ARBA" id="ARBA00022801"/>
    </source>
</evidence>
<keyword evidence="8" id="KW-0460">Magnesium</keyword>
<gene>
    <name evidence="11" type="ORF">Slin15195_G020160</name>
</gene>
<keyword evidence="7" id="KW-0378">Hydrolase</keyword>
<comment type="subcellular location">
    <subcellularLocation>
        <location evidence="3">Nucleus</location>
    </subcellularLocation>
</comment>
<dbReference type="GO" id="GO:0006302">
    <property type="term" value="P:double-strand break repair"/>
    <property type="evidence" value="ECO:0007669"/>
    <property type="project" value="TreeGrafter"/>
</dbReference>
<evidence type="ECO:0000256" key="3">
    <source>
        <dbReference type="ARBA" id="ARBA00004123"/>
    </source>
</evidence>
<accession>A0A9Q9AGH8</accession>
<keyword evidence="5" id="KW-0479">Metal-binding</keyword>
<reference evidence="11" key="1">
    <citation type="submission" date="2022-06" db="EMBL/GenBank/DDBJ databases">
        <title>Complete genome sequences of two strains of the flax pathogen Septoria linicola.</title>
        <authorList>
            <person name="Lapalu N."/>
            <person name="Simon A."/>
            <person name="Demenou B."/>
            <person name="Paumier D."/>
            <person name="Guillot M.-P."/>
            <person name="Gout L."/>
            <person name="Valade R."/>
        </authorList>
    </citation>
    <scope>NUCLEOTIDE SEQUENCE</scope>
    <source>
        <strain evidence="11">SE15195</strain>
    </source>
</reference>
<evidence type="ECO:0000256" key="1">
    <source>
        <dbReference type="ARBA" id="ARBA00001936"/>
    </source>
</evidence>
<evidence type="ECO:0000256" key="10">
    <source>
        <dbReference type="ARBA" id="ARBA00023242"/>
    </source>
</evidence>
<protein>
    <submittedName>
        <fullName evidence="11">Endonuclease/exonuclease/phosphatase superfamily</fullName>
    </submittedName>
</protein>
<evidence type="ECO:0000256" key="5">
    <source>
        <dbReference type="ARBA" id="ARBA00022723"/>
    </source>
</evidence>
<comment type="cofactor">
    <cofactor evidence="1">
        <name>Mn(2+)</name>
        <dbReference type="ChEBI" id="CHEBI:29035"/>
    </cofactor>
</comment>
<evidence type="ECO:0000256" key="6">
    <source>
        <dbReference type="ARBA" id="ARBA00022763"/>
    </source>
</evidence>
<organism evidence="11 12">
    <name type="scientific">Septoria linicola</name>
    <dbReference type="NCBI Taxonomy" id="215465"/>
    <lineage>
        <taxon>Eukaryota</taxon>
        <taxon>Fungi</taxon>
        <taxon>Dikarya</taxon>
        <taxon>Ascomycota</taxon>
        <taxon>Pezizomycotina</taxon>
        <taxon>Dothideomycetes</taxon>
        <taxon>Dothideomycetidae</taxon>
        <taxon>Mycosphaerellales</taxon>
        <taxon>Mycosphaerellaceae</taxon>
        <taxon>Septoria</taxon>
    </lineage>
</organism>
<dbReference type="Gene3D" id="3.60.10.10">
    <property type="entry name" value="Endonuclease/exonuclease/phosphatase"/>
    <property type="match status" value="1"/>
</dbReference>
<dbReference type="AlphaFoldDB" id="A0A9Q9AGH8"/>
<evidence type="ECO:0000313" key="11">
    <source>
        <dbReference type="EMBL" id="USW48697.1"/>
    </source>
</evidence>
<keyword evidence="10" id="KW-0539">Nucleus</keyword>
<dbReference type="CDD" id="cd09080">
    <property type="entry name" value="TDP2"/>
    <property type="match status" value="1"/>
</dbReference>
<dbReference type="InterPro" id="IPR036691">
    <property type="entry name" value="Endo/exonu/phosph_ase_sf"/>
</dbReference>
<keyword evidence="9" id="KW-0234">DNA repair</keyword>
<dbReference type="GO" id="GO:0003697">
    <property type="term" value="F:single-stranded DNA binding"/>
    <property type="evidence" value="ECO:0007669"/>
    <property type="project" value="TreeGrafter"/>
</dbReference>
<evidence type="ECO:0000256" key="8">
    <source>
        <dbReference type="ARBA" id="ARBA00022842"/>
    </source>
</evidence>